<dbReference type="Gene3D" id="2.40.30.170">
    <property type="match status" value="1"/>
</dbReference>
<feature type="domain" description="AprE-like beta-barrel" evidence="12">
    <location>
        <begin position="331"/>
        <end position="420"/>
    </location>
</feature>
<comment type="caution">
    <text evidence="13">The sequence shown here is derived from an EMBL/GenBank/DDBJ whole genome shotgun (WGS) entry which is preliminary data.</text>
</comment>
<feature type="coiled-coil region" evidence="10">
    <location>
        <begin position="159"/>
        <end position="200"/>
    </location>
</feature>
<evidence type="ECO:0000256" key="9">
    <source>
        <dbReference type="RuleBase" id="RU365093"/>
    </source>
</evidence>
<name>A0ABQ4SS42_9HYPH</name>
<proteinExistence type="inferred from homology"/>
<sequence length="443" mass="48507">MSAKALVPTEAAPEIPENWRHSVMIAYLVILVAFGGGAGWASVAKIASAAIAPGTIMAQSNKKTVQHLEGGIVREILVRNGDPVTEGQLLVRLDSTQPRATLDTFRNQRAVALVQEARLVAERDGAGIIILPVELKERVNDPVVSRALADQNASLRERATYLRSQVDTLNARIAQAEQEIKALRNDAQAARDQIATIDQELPGLKGLLAKQLVAVTRVTTLERERARLQGLQDRAVSDGAKAEQGISETKFQIEQIRQQFLQQVASDLIDIRKTLSDLNERENVARDVLSRVEVRAPKAGIVQGLAFFTIGAVVKPGDTILEIAPTGEELSVSVQIPPSEIDAVMEGLKAEIKLPTFHSRRVPRMFGKLRSVSYDRVADPQNPGNYYFQGEVTVDPETIPDEIRDSLKPGIQADVIITTGEQTPLDYLLGPLFDRVSHGLRER</sequence>
<dbReference type="SUPFAM" id="SSF58042">
    <property type="entry name" value="Outer membrane lipoprotein"/>
    <property type="match status" value="1"/>
</dbReference>
<evidence type="ECO:0000256" key="8">
    <source>
        <dbReference type="ARBA" id="ARBA00023136"/>
    </source>
</evidence>
<keyword evidence="14" id="KW-1185">Reference proteome</keyword>
<dbReference type="PANTHER" id="PTHR30386:SF17">
    <property type="entry name" value="ALKALINE PROTEASE SECRETION PROTEIN APRE"/>
    <property type="match status" value="1"/>
</dbReference>
<feature type="transmembrane region" description="Helical" evidence="9">
    <location>
        <begin position="24"/>
        <end position="43"/>
    </location>
</feature>
<evidence type="ECO:0000256" key="10">
    <source>
        <dbReference type="SAM" id="Coils"/>
    </source>
</evidence>
<evidence type="ECO:0000256" key="2">
    <source>
        <dbReference type="ARBA" id="ARBA00009477"/>
    </source>
</evidence>
<gene>
    <name evidence="13" type="primary">prsE_2</name>
    <name evidence="13" type="ORF">AOPFMNJM_1323</name>
</gene>
<keyword evidence="5 9" id="KW-0997">Cell inner membrane</keyword>
<evidence type="ECO:0000313" key="13">
    <source>
        <dbReference type="EMBL" id="GJE06017.1"/>
    </source>
</evidence>
<keyword evidence="6 9" id="KW-0812">Transmembrane</keyword>
<dbReference type="Gene3D" id="1.20.5.190">
    <property type="match status" value="1"/>
</dbReference>
<comment type="similarity">
    <text evidence="2 9">Belongs to the membrane fusion protein (MFP) (TC 8.A.1) family.</text>
</comment>
<evidence type="ECO:0000259" key="11">
    <source>
        <dbReference type="Pfam" id="PF25994"/>
    </source>
</evidence>
<evidence type="ECO:0000259" key="12">
    <source>
        <dbReference type="Pfam" id="PF26002"/>
    </source>
</evidence>
<feature type="domain" description="AprE-like long alpha-helical hairpin" evidence="11">
    <location>
        <begin position="99"/>
        <end position="288"/>
    </location>
</feature>
<protein>
    <recommendedName>
        <fullName evidence="9">Membrane fusion protein (MFP) family protein</fullName>
    </recommendedName>
</protein>
<evidence type="ECO:0000256" key="7">
    <source>
        <dbReference type="ARBA" id="ARBA00022989"/>
    </source>
</evidence>
<dbReference type="InterPro" id="IPR050739">
    <property type="entry name" value="MFP"/>
</dbReference>
<dbReference type="Gene3D" id="2.40.50.100">
    <property type="match status" value="1"/>
</dbReference>
<organism evidence="13 14">
    <name type="scientific">Methylobacterium jeotgali</name>
    <dbReference type="NCBI Taxonomy" id="381630"/>
    <lineage>
        <taxon>Bacteria</taxon>
        <taxon>Pseudomonadati</taxon>
        <taxon>Pseudomonadota</taxon>
        <taxon>Alphaproteobacteria</taxon>
        <taxon>Hyphomicrobiales</taxon>
        <taxon>Methylobacteriaceae</taxon>
        <taxon>Methylobacterium</taxon>
    </lineage>
</organism>
<keyword evidence="7 9" id="KW-1133">Transmembrane helix</keyword>
<dbReference type="InterPro" id="IPR058982">
    <property type="entry name" value="Beta-barrel_AprE"/>
</dbReference>
<evidence type="ECO:0000256" key="5">
    <source>
        <dbReference type="ARBA" id="ARBA00022519"/>
    </source>
</evidence>
<dbReference type="Pfam" id="PF25994">
    <property type="entry name" value="HH_AprE"/>
    <property type="match status" value="1"/>
</dbReference>
<dbReference type="PRINTS" id="PR01490">
    <property type="entry name" value="RTXTOXIND"/>
</dbReference>
<keyword evidence="4 9" id="KW-1003">Cell membrane</keyword>
<keyword evidence="10" id="KW-0175">Coiled coil</keyword>
<accession>A0ABQ4SS42</accession>
<dbReference type="PANTHER" id="PTHR30386">
    <property type="entry name" value="MEMBRANE FUSION SUBUNIT OF EMRAB-TOLC MULTIDRUG EFFLUX PUMP"/>
    <property type="match status" value="1"/>
</dbReference>
<comment type="subcellular location">
    <subcellularLocation>
        <location evidence="1 9">Cell inner membrane</location>
        <topology evidence="1 9">Single-pass membrane protein</topology>
    </subcellularLocation>
</comment>
<dbReference type="Proteomes" id="UP001055102">
    <property type="component" value="Unassembled WGS sequence"/>
</dbReference>
<evidence type="ECO:0000256" key="6">
    <source>
        <dbReference type="ARBA" id="ARBA00022692"/>
    </source>
</evidence>
<reference evidence="13" key="1">
    <citation type="journal article" date="2021" name="Front. Microbiol.">
        <title>Comprehensive Comparative Genomics and Phenotyping of Methylobacterium Species.</title>
        <authorList>
            <person name="Alessa O."/>
            <person name="Ogura Y."/>
            <person name="Fujitani Y."/>
            <person name="Takami H."/>
            <person name="Hayashi T."/>
            <person name="Sahin N."/>
            <person name="Tani A."/>
        </authorList>
    </citation>
    <scope>NUCLEOTIDE SEQUENCE</scope>
    <source>
        <strain evidence="13">LMG 23639</strain>
    </source>
</reference>
<keyword evidence="3 9" id="KW-0813">Transport</keyword>
<dbReference type="Pfam" id="PF26002">
    <property type="entry name" value="Beta-barrel_AprE"/>
    <property type="match status" value="1"/>
</dbReference>
<dbReference type="NCBIfam" id="TIGR01843">
    <property type="entry name" value="type_I_hlyD"/>
    <property type="match status" value="1"/>
</dbReference>
<evidence type="ECO:0000313" key="14">
    <source>
        <dbReference type="Proteomes" id="UP001055102"/>
    </source>
</evidence>
<dbReference type="InterPro" id="IPR058781">
    <property type="entry name" value="HH_AprE-like"/>
</dbReference>
<keyword evidence="8 9" id="KW-0472">Membrane</keyword>
<evidence type="ECO:0000256" key="1">
    <source>
        <dbReference type="ARBA" id="ARBA00004377"/>
    </source>
</evidence>
<evidence type="ECO:0000256" key="4">
    <source>
        <dbReference type="ARBA" id="ARBA00022475"/>
    </source>
</evidence>
<evidence type="ECO:0000256" key="3">
    <source>
        <dbReference type="ARBA" id="ARBA00022448"/>
    </source>
</evidence>
<reference evidence="13" key="2">
    <citation type="submission" date="2021-08" db="EMBL/GenBank/DDBJ databases">
        <authorList>
            <person name="Tani A."/>
            <person name="Ola A."/>
            <person name="Ogura Y."/>
            <person name="Katsura K."/>
            <person name="Hayashi T."/>
        </authorList>
    </citation>
    <scope>NUCLEOTIDE SEQUENCE</scope>
    <source>
        <strain evidence="13">LMG 23639</strain>
    </source>
</reference>
<dbReference type="EMBL" id="BPQR01000021">
    <property type="protein sequence ID" value="GJE06017.1"/>
    <property type="molecule type" value="Genomic_DNA"/>
</dbReference>
<dbReference type="InterPro" id="IPR010129">
    <property type="entry name" value="T1SS_HlyD"/>
</dbReference>